<evidence type="ECO:0000313" key="5">
    <source>
        <dbReference type="Proteomes" id="UP000053259"/>
    </source>
</evidence>
<dbReference type="AlphaFoldDB" id="A0A0D1XI14"/>
<name>A0A0D1XI14_9PEZI</name>
<dbReference type="Pfam" id="PF00501">
    <property type="entry name" value="AMP-binding"/>
    <property type="match status" value="1"/>
</dbReference>
<dbReference type="InterPro" id="IPR045851">
    <property type="entry name" value="AMP-bd_C_sf"/>
</dbReference>
<protein>
    <recommendedName>
        <fullName evidence="6">AMP-dependent synthetase/ligase domain-containing protein</fullName>
    </recommendedName>
</protein>
<dbReference type="HOGENOM" id="CLU_000022_59_2_1"/>
<dbReference type="InterPro" id="IPR025110">
    <property type="entry name" value="AMP-bd_C"/>
</dbReference>
<accession>A0A0D1XI14</accession>
<evidence type="ECO:0000259" key="3">
    <source>
        <dbReference type="Pfam" id="PF13193"/>
    </source>
</evidence>
<dbReference type="Pfam" id="PF13193">
    <property type="entry name" value="AMP-binding_C"/>
    <property type="match status" value="1"/>
</dbReference>
<dbReference type="Gene3D" id="3.40.50.12780">
    <property type="entry name" value="N-terminal domain of ligase-like"/>
    <property type="match status" value="1"/>
</dbReference>
<dbReference type="GO" id="GO:0016405">
    <property type="term" value="F:CoA-ligase activity"/>
    <property type="evidence" value="ECO:0007669"/>
    <property type="project" value="TreeGrafter"/>
</dbReference>
<dbReference type="InterPro" id="IPR042099">
    <property type="entry name" value="ANL_N_sf"/>
</dbReference>
<feature type="domain" description="AMP-dependent synthetase/ligase" evidence="2">
    <location>
        <begin position="29"/>
        <end position="391"/>
    </location>
</feature>
<evidence type="ECO:0000256" key="1">
    <source>
        <dbReference type="ARBA" id="ARBA00006432"/>
    </source>
</evidence>
<feature type="domain" description="AMP-binding enzyme C-terminal" evidence="3">
    <location>
        <begin position="443"/>
        <end position="521"/>
    </location>
</feature>
<evidence type="ECO:0008006" key="6">
    <source>
        <dbReference type="Google" id="ProtNLM"/>
    </source>
</evidence>
<comment type="similarity">
    <text evidence="1">Belongs to the ATP-dependent AMP-binding enzyme family.</text>
</comment>
<dbReference type="SUPFAM" id="SSF56801">
    <property type="entry name" value="Acetyl-CoA synthetase-like"/>
    <property type="match status" value="1"/>
</dbReference>
<dbReference type="GeneID" id="27314720"/>
<reference evidence="4 5" key="1">
    <citation type="submission" date="2015-01" db="EMBL/GenBank/DDBJ databases">
        <title>The Genome Sequence of Ochroconis gallopava CBS43764.</title>
        <authorList>
            <consortium name="The Broad Institute Genomics Platform"/>
            <person name="Cuomo C."/>
            <person name="de Hoog S."/>
            <person name="Gorbushina A."/>
            <person name="Stielow B."/>
            <person name="Teixiera M."/>
            <person name="Abouelleil A."/>
            <person name="Chapman S.B."/>
            <person name="Priest M."/>
            <person name="Young S.K."/>
            <person name="Wortman J."/>
            <person name="Nusbaum C."/>
            <person name="Birren B."/>
        </authorList>
    </citation>
    <scope>NUCLEOTIDE SEQUENCE [LARGE SCALE GENOMIC DNA]</scope>
    <source>
        <strain evidence="4 5">CBS 43764</strain>
    </source>
</reference>
<dbReference type="STRING" id="253628.A0A0D1XI14"/>
<dbReference type="RefSeq" id="XP_016211775.1">
    <property type="nucleotide sequence ID" value="XM_016360436.1"/>
</dbReference>
<evidence type="ECO:0000259" key="2">
    <source>
        <dbReference type="Pfam" id="PF00501"/>
    </source>
</evidence>
<dbReference type="InParanoid" id="A0A0D1XI14"/>
<dbReference type="CDD" id="cd05911">
    <property type="entry name" value="Firefly_Luc_like"/>
    <property type="match status" value="1"/>
</dbReference>
<dbReference type="VEuPathDB" id="FungiDB:PV09_06747"/>
<dbReference type="Proteomes" id="UP000053259">
    <property type="component" value="Unassembled WGS sequence"/>
</dbReference>
<dbReference type="PANTHER" id="PTHR24096:SF265">
    <property type="entry name" value="ENZYME, PUTATIVE (AFU_ORTHOLOGUE AFUA_5G14270)-RELATED"/>
    <property type="match status" value="1"/>
</dbReference>
<dbReference type="PANTHER" id="PTHR24096">
    <property type="entry name" value="LONG-CHAIN-FATTY-ACID--COA LIGASE"/>
    <property type="match status" value="1"/>
</dbReference>
<dbReference type="Gene3D" id="3.30.300.30">
    <property type="match status" value="1"/>
</dbReference>
<dbReference type="FunFam" id="3.30.300.30:FF:000007">
    <property type="entry name" value="4-coumarate--CoA ligase 2"/>
    <property type="match status" value="1"/>
</dbReference>
<proteinExistence type="inferred from homology"/>
<dbReference type="InterPro" id="IPR000873">
    <property type="entry name" value="AMP-dep_synth/lig_dom"/>
</dbReference>
<gene>
    <name evidence="4" type="ORF">PV09_06747</name>
</gene>
<dbReference type="GO" id="GO:0019748">
    <property type="term" value="P:secondary metabolic process"/>
    <property type="evidence" value="ECO:0007669"/>
    <property type="project" value="TreeGrafter"/>
</dbReference>
<evidence type="ECO:0000313" key="4">
    <source>
        <dbReference type="EMBL" id="KIW01906.1"/>
    </source>
</evidence>
<dbReference type="EMBL" id="KN847552">
    <property type="protein sequence ID" value="KIW01906.1"/>
    <property type="molecule type" value="Genomic_DNA"/>
</dbReference>
<sequence>MPFLAKEHVPIPKKDLISWIFDDIGYDSDMPVYIDAADPSKSISARQARSMIRRLVAGFHSAGLQKGDAVCVHSFNNLYYPITVLGIIGAGCVYTGTNPAYTPRELTHHISVTKAKLFLVEPELLSPVLEAMKRSSIDSSKVFLFDPYSQQNSELPSWQSLLDHGEQDWVRFEDENESKNTTAMRLTTSGTTGLPKAAELSHHNLVSQHTLVWESQIPKKPYDLRTIIALPMFHAAMAPMVHTSALRSGFVMHLMRKFDVDEFMAAIHKYRPTEIMVVPPVVLRIVMSPNVKNYDFSCLKRATVGAAPLDPDLQQRFENLIDGAVTQVWGMTESSCVISMTPYPESGLATVGYLLPNHDIKFVNDNGEEILESNVPGEMCVRGPNIIRGYFNDPVANSRDFDADGFYHSGDVGYIEKSTGKLYIVDRKKELIKVRGFQVAPNEIEGILLSHPSIIDAAVIGLSLPSSPDAELVQARVVLREGDELSEREVLDYVQPQLASYKHLTGGVKFVPTIPKTASGKILKRLLREEALREIKAETAKL</sequence>
<keyword evidence="5" id="KW-1185">Reference proteome</keyword>
<organism evidence="4 5">
    <name type="scientific">Verruconis gallopava</name>
    <dbReference type="NCBI Taxonomy" id="253628"/>
    <lineage>
        <taxon>Eukaryota</taxon>
        <taxon>Fungi</taxon>
        <taxon>Dikarya</taxon>
        <taxon>Ascomycota</taxon>
        <taxon>Pezizomycotina</taxon>
        <taxon>Dothideomycetes</taxon>
        <taxon>Pleosporomycetidae</taxon>
        <taxon>Venturiales</taxon>
        <taxon>Sympoventuriaceae</taxon>
        <taxon>Verruconis</taxon>
    </lineage>
</organism>
<dbReference type="OrthoDB" id="6509636at2759"/>